<keyword evidence="1" id="KW-1133">Transmembrane helix</keyword>
<gene>
    <name evidence="2" type="ORF">FHS38_004701</name>
</gene>
<evidence type="ECO:0000256" key="1">
    <source>
        <dbReference type="SAM" id="Phobius"/>
    </source>
</evidence>
<dbReference type="AlphaFoldDB" id="A0A7W7LEB2"/>
<sequence>MSLPQGTPPATDVTPDRGTSIREAARWLTTAFAAVGTVLVAGLQLGSLGGLGTEEPWRLPLALGAVFVALLGTGWMIVRAAHVLITPDLTWTDLFVNHEIPAIRRRGSAQPLLSAGRSHLSYDALLHLLKEASSTEAVPFEGTAAIRRKLESARARAAHTPTDTEAQERVAALEHAVTLCLTRANAWQSQQLYRALIRTLLRTGVLTAACLVVYAWAANPPPEQSPQVKQPVPVKVHLRATADKLPGTALGKQCHRRTITGVAVGGRLDEPVVAVPATEDCAAARFTVTPELGVAVPATKP</sequence>
<feature type="transmembrane region" description="Helical" evidence="1">
    <location>
        <begin position="57"/>
        <end position="78"/>
    </location>
</feature>
<dbReference type="Proteomes" id="UP000556436">
    <property type="component" value="Unassembled WGS sequence"/>
</dbReference>
<reference evidence="2 3" key="1">
    <citation type="submission" date="2020-08" db="EMBL/GenBank/DDBJ databases">
        <title>Genomic Encyclopedia of Type Strains, Phase III (KMG-III): the genomes of soil and plant-associated and newly described type strains.</title>
        <authorList>
            <person name="Whitman W."/>
        </authorList>
    </citation>
    <scope>NUCLEOTIDE SEQUENCE [LARGE SCALE GENOMIC DNA]</scope>
    <source>
        <strain evidence="2 3">CECT 3265</strain>
    </source>
</reference>
<keyword evidence="1" id="KW-0472">Membrane</keyword>
<accession>A0A7W7LEB2</accession>
<organism evidence="2 3">
    <name type="scientific">Streptomyces netropsis</name>
    <name type="common">Streptoverticillium netropsis</name>
    <dbReference type="NCBI Taxonomy" id="55404"/>
    <lineage>
        <taxon>Bacteria</taxon>
        <taxon>Bacillati</taxon>
        <taxon>Actinomycetota</taxon>
        <taxon>Actinomycetes</taxon>
        <taxon>Kitasatosporales</taxon>
        <taxon>Streptomycetaceae</taxon>
        <taxon>Streptomyces</taxon>
    </lineage>
</organism>
<proteinExistence type="predicted"/>
<evidence type="ECO:0000313" key="2">
    <source>
        <dbReference type="EMBL" id="MBB4888630.1"/>
    </source>
</evidence>
<dbReference type="EMBL" id="JACHJG010000010">
    <property type="protein sequence ID" value="MBB4888630.1"/>
    <property type="molecule type" value="Genomic_DNA"/>
</dbReference>
<keyword evidence="1" id="KW-0812">Transmembrane</keyword>
<protein>
    <submittedName>
        <fullName evidence="2">Uncharacterized protein</fullName>
    </submittedName>
</protein>
<evidence type="ECO:0000313" key="3">
    <source>
        <dbReference type="Proteomes" id="UP000556436"/>
    </source>
</evidence>
<comment type="caution">
    <text evidence="2">The sequence shown here is derived from an EMBL/GenBank/DDBJ whole genome shotgun (WGS) entry which is preliminary data.</text>
</comment>
<keyword evidence="3" id="KW-1185">Reference proteome</keyword>
<feature type="transmembrane region" description="Helical" evidence="1">
    <location>
        <begin position="27"/>
        <end position="45"/>
    </location>
</feature>
<name>A0A7W7LEB2_STRNE</name>
<dbReference type="RefSeq" id="WP_184736371.1">
    <property type="nucleotide sequence ID" value="NZ_BMRW01000003.1"/>
</dbReference>